<gene>
    <name evidence="1" type="ORF">AVEN_244186_1</name>
</gene>
<name>A0A4Y2A022_ARAVE</name>
<dbReference type="EMBL" id="BGPR01078945">
    <property type="protein sequence ID" value="GBL72414.1"/>
    <property type="molecule type" value="Genomic_DNA"/>
</dbReference>
<evidence type="ECO:0000313" key="2">
    <source>
        <dbReference type="Proteomes" id="UP000499080"/>
    </source>
</evidence>
<accession>A0A4Y2A022</accession>
<dbReference type="AlphaFoldDB" id="A0A4Y2A022"/>
<keyword evidence="2" id="KW-1185">Reference proteome</keyword>
<protein>
    <submittedName>
        <fullName evidence="1">Uncharacterized protein</fullName>
    </submittedName>
</protein>
<proteinExistence type="predicted"/>
<sequence length="110" mass="12564">MRCGEVASQCSRNYSGVTSSSVETTLSQGEKRVAVTNWFFRVVVIVERYWFILSYCIRCVGRISSAYDERLIEQSSRSSLIYRIERIITRDGADCDVVHIVNSIEEGENL</sequence>
<dbReference type="Proteomes" id="UP000499080">
    <property type="component" value="Unassembled WGS sequence"/>
</dbReference>
<organism evidence="1 2">
    <name type="scientific">Araneus ventricosus</name>
    <name type="common">Orbweaver spider</name>
    <name type="synonym">Epeira ventricosa</name>
    <dbReference type="NCBI Taxonomy" id="182803"/>
    <lineage>
        <taxon>Eukaryota</taxon>
        <taxon>Metazoa</taxon>
        <taxon>Ecdysozoa</taxon>
        <taxon>Arthropoda</taxon>
        <taxon>Chelicerata</taxon>
        <taxon>Arachnida</taxon>
        <taxon>Araneae</taxon>
        <taxon>Araneomorphae</taxon>
        <taxon>Entelegynae</taxon>
        <taxon>Araneoidea</taxon>
        <taxon>Araneidae</taxon>
        <taxon>Araneus</taxon>
    </lineage>
</organism>
<comment type="caution">
    <text evidence="1">The sequence shown here is derived from an EMBL/GenBank/DDBJ whole genome shotgun (WGS) entry which is preliminary data.</text>
</comment>
<evidence type="ECO:0000313" key="1">
    <source>
        <dbReference type="EMBL" id="GBL72414.1"/>
    </source>
</evidence>
<reference evidence="1 2" key="1">
    <citation type="journal article" date="2019" name="Sci. Rep.">
        <title>Orb-weaving spider Araneus ventricosus genome elucidates the spidroin gene catalogue.</title>
        <authorList>
            <person name="Kono N."/>
            <person name="Nakamura H."/>
            <person name="Ohtoshi R."/>
            <person name="Moran D.A.P."/>
            <person name="Shinohara A."/>
            <person name="Yoshida Y."/>
            <person name="Fujiwara M."/>
            <person name="Mori M."/>
            <person name="Tomita M."/>
            <person name="Arakawa K."/>
        </authorList>
    </citation>
    <scope>NUCLEOTIDE SEQUENCE [LARGE SCALE GENOMIC DNA]</scope>
</reference>